<dbReference type="STRING" id="118168.MC7420_3211"/>
<dbReference type="EMBL" id="DS989861">
    <property type="protein sequence ID" value="EDX72765.1"/>
    <property type="molecule type" value="Genomic_DNA"/>
</dbReference>
<keyword evidence="2" id="KW-1185">Reference proteome</keyword>
<organism evidence="1 2">
    <name type="scientific">Coleofasciculus chthonoplastes PCC 7420</name>
    <dbReference type="NCBI Taxonomy" id="118168"/>
    <lineage>
        <taxon>Bacteria</taxon>
        <taxon>Bacillati</taxon>
        <taxon>Cyanobacteriota</taxon>
        <taxon>Cyanophyceae</taxon>
        <taxon>Coleofasciculales</taxon>
        <taxon>Coleofasciculaceae</taxon>
        <taxon>Coleofasciculus</taxon>
    </lineage>
</organism>
<name>B4VZ40_9CYAN</name>
<evidence type="ECO:0000313" key="1">
    <source>
        <dbReference type="EMBL" id="EDX72765.1"/>
    </source>
</evidence>
<dbReference type="AlphaFoldDB" id="B4VZ40"/>
<dbReference type="HOGENOM" id="CLU_3249935_0_0_3"/>
<sequence length="42" mass="4630">MAKLTLQSTTPETFLMACSMVAAQEAQPIPCSRRWLVSMVDS</sequence>
<protein>
    <submittedName>
        <fullName evidence="1">Uncharacterized protein</fullName>
    </submittedName>
</protein>
<proteinExistence type="predicted"/>
<gene>
    <name evidence="1" type="ORF">MC7420_3211</name>
</gene>
<evidence type="ECO:0000313" key="2">
    <source>
        <dbReference type="Proteomes" id="UP000003835"/>
    </source>
</evidence>
<reference evidence="1 2" key="1">
    <citation type="submission" date="2008-07" db="EMBL/GenBank/DDBJ databases">
        <authorList>
            <person name="Tandeau de Marsac N."/>
            <person name="Ferriera S."/>
            <person name="Johnson J."/>
            <person name="Kravitz S."/>
            <person name="Beeson K."/>
            <person name="Sutton G."/>
            <person name="Rogers Y.-H."/>
            <person name="Friedman R."/>
            <person name="Frazier M."/>
            <person name="Venter J.C."/>
        </authorList>
    </citation>
    <scope>NUCLEOTIDE SEQUENCE [LARGE SCALE GENOMIC DNA]</scope>
    <source>
        <strain evidence="1 2">PCC 7420</strain>
    </source>
</reference>
<accession>B4VZ40</accession>
<dbReference type="Proteomes" id="UP000003835">
    <property type="component" value="Unassembled WGS sequence"/>
</dbReference>